<keyword evidence="3" id="KW-1185">Reference proteome</keyword>
<dbReference type="SUPFAM" id="SSF47406">
    <property type="entry name" value="SinR repressor dimerisation domain-like"/>
    <property type="match status" value="1"/>
</dbReference>
<accession>A0ABV8WWY6</accession>
<protein>
    <submittedName>
        <fullName evidence="2">Anti-repressor SinI family protein</fullName>
    </submittedName>
</protein>
<organism evidence="2 3">
    <name type="scientific">Gracilibacillus xinjiangensis</name>
    <dbReference type="NCBI Taxonomy" id="1193282"/>
    <lineage>
        <taxon>Bacteria</taxon>
        <taxon>Bacillati</taxon>
        <taxon>Bacillota</taxon>
        <taxon>Bacilli</taxon>
        <taxon>Bacillales</taxon>
        <taxon>Bacillaceae</taxon>
        <taxon>Gracilibacillus</taxon>
    </lineage>
</organism>
<evidence type="ECO:0000259" key="1">
    <source>
        <dbReference type="PROSITE" id="PS51500"/>
    </source>
</evidence>
<evidence type="ECO:0000313" key="2">
    <source>
        <dbReference type="EMBL" id="MFC4403960.1"/>
    </source>
</evidence>
<name>A0ABV8WWY6_9BACI</name>
<dbReference type="PROSITE" id="PS51500">
    <property type="entry name" value="SIN"/>
    <property type="match status" value="1"/>
</dbReference>
<dbReference type="InterPro" id="IPR010981">
    <property type="entry name" value="SinR/SinI_dimer_dom"/>
</dbReference>
<dbReference type="InterPro" id="IPR036281">
    <property type="entry name" value="SinR/SinI_dimer_dom_sf"/>
</dbReference>
<proteinExistence type="predicted"/>
<evidence type="ECO:0000313" key="3">
    <source>
        <dbReference type="Proteomes" id="UP001595882"/>
    </source>
</evidence>
<dbReference type="Pfam" id="PF08671">
    <property type="entry name" value="SinI"/>
    <property type="match status" value="1"/>
</dbReference>
<dbReference type="Proteomes" id="UP001595882">
    <property type="component" value="Unassembled WGS sequence"/>
</dbReference>
<reference evidence="3" key="1">
    <citation type="journal article" date="2019" name="Int. J. Syst. Evol. Microbiol.">
        <title>The Global Catalogue of Microorganisms (GCM) 10K type strain sequencing project: providing services to taxonomists for standard genome sequencing and annotation.</title>
        <authorList>
            <consortium name="The Broad Institute Genomics Platform"/>
            <consortium name="The Broad Institute Genome Sequencing Center for Infectious Disease"/>
            <person name="Wu L."/>
            <person name="Ma J."/>
        </authorList>
    </citation>
    <scope>NUCLEOTIDE SEQUENCE [LARGE SCALE GENOMIC DNA]</scope>
    <source>
        <strain evidence="3">CCUG 37865</strain>
    </source>
</reference>
<dbReference type="EMBL" id="JBHSDT010000008">
    <property type="protein sequence ID" value="MFC4403960.1"/>
    <property type="molecule type" value="Genomic_DNA"/>
</dbReference>
<dbReference type="RefSeq" id="WP_390252497.1">
    <property type="nucleotide sequence ID" value="NZ_JBHSDT010000008.1"/>
</dbReference>
<gene>
    <name evidence="2" type="ORF">ACFOY7_12865</name>
</gene>
<sequence>MEKTTQMDYEWIYLILKAKEAGLSAEKIREFLEKEKSTIKEIG</sequence>
<comment type="caution">
    <text evidence="2">The sequence shown here is derived from an EMBL/GenBank/DDBJ whole genome shotgun (WGS) entry which is preliminary data.</text>
</comment>
<feature type="domain" description="Sin" evidence="1">
    <location>
        <begin position="1"/>
        <end position="36"/>
    </location>
</feature>